<dbReference type="InterPro" id="IPR042235">
    <property type="entry name" value="ZP-C_dom"/>
</dbReference>
<dbReference type="Gene3D" id="2.60.40.4100">
    <property type="entry name" value="Zona pellucida, ZP-C domain"/>
    <property type="match status" value="1"/>
</dbReference>
<feature type="chain" id="PRO_5042861224" description="ZP domain-containing protein" evidence="3">
    <location>
        <begin position="19"/>
        <end position="599"/>
    </location>
</feature>
<keyword evidence="2" id="KW-0472">Membrane</keyword>
<evidence type="ECO:0000256" key="2">
    <source>
        <dbReference type="SAM" id="Phobius"/>
    </source>
</evidence>
<sequence>MAKLEIYCILYFIIGVLALPNQHSHLPPFLEGPAGGGGGSNQIPVAAALQGQPGSGNLLLNPPQQHQQQGTSNPQGLPPSQQGQNPQPRQPPNPQTLQHQYRDQGVGSQPLALQPQQQGQGNPQQQGVSDQQRDQQNINEQARQQQQQRRHQEPQQPNVQVSGAQPLIFQANPQRLPNAVPTIIVSPATPSSPLIGAVSNNVQRRVQDTDVQCLKTHMLVTFRFSAPFNGFIYPHNQFNKCLLYRGDNSLEAVLQLRHGTCGDQENRITFKGKSFLDPVIEHRLMVQWERDIVSEDDSSVIVRCDRPDDYNKTVEWKLGTQEIAATLERAQHPGPKMWMEIQRGEGPSAPPLGNDPVYIGDVLTLVFVLTDNVFWFDSTIFSCHALDGGNELQQIEWDTSGSQSTNVGNPRRDYSGQTTVIENGCSVKPKLFSHFYKERNTMPNGDLVTLNYGHFKAFRFPTSLKLVLQCNVQVCYKECPEIPPCSEAFHPRKAAEQTRQRREAETNAVAKGAHEIDRVELFRTLEVLLQEEGGEKHIAVTAPVVSQALEEYCYSPTIYYSTVIGLVCFIVFLVIVVAIVCLKDRFHRSSLFTPTKCSQ</sequence>
<feature type="compositionally biased region" description="Low complexity" evidence="1">
    <location>
        <begin position="109"/>
        <end position="147"/>
    </location>
</feature>
<reference evidence="5 6" key="1">
    <citation type="submission" date="2023-11" db="EMBL/GenBank/DDBJ databases">
        <title>Halocaridina rubra genome assembly.</title>
        <authorList>
            <person name="Smith C."/>
        </authorList>
    </citation>
    <scope>NUCLEOTIDE SEQUENCE [LARGE SCALE GENOMIC DNA]</scope>
    <source>
        <strain evidence="5">EP-1</strain>
        <tissue evidence="5">Whole</tissue>
    </source>
</reference>
<protein>
    <recommendedName>
        <fullName evidence="4">ZP domain-containing protein</fullName>
    </recommendedName>
</protein>
<dbReference type="PANTHER" id="PTHR46560:SF2">
    <property type="entry name" value="DUSKY-LIKE, ISOFORM A"/>
    <property type="match status" value="1"/>
</dbReference>
<feature type="transmembrane region" description="Helical" evidence="2">
    <location>
        <begin position="558"/>
        <end position="582"/>
    </location>
</feature>
<gene>
    <name evidence="5" type="ORF">SK128_021956</name>
</gene>
<dbReference type="PROSITE" id="PS51034">
    <property type="entry name" value="ZP_2"/>
    <property type="match status" value="1"/>
</dbReference>
<dbReference type="EMBL" id="JAXCGZ010002119">
    <property type="protein sequence ID" value="KAK7084379.1"/>
    <property type="molecule type" value="Genomic_DNA"/>
</dbReference>
<feature type="domain" description="ZP" evidence="4">
    <location>
        <begin position="212"/>
        <end position="492"/>
    </location>
</feature>
<evidence type="ECO:0000313" key="5">
    <source>
        <dbReference type="EMBL" id="KAK7084379.1"/>
    </source>
</evidence>
<dbReference type="AlphaFoldDB" id="A0AAN8XUD3"/>
<dbReference type="PANTHER" id="PTHR46560">
    <property type="entry name" value="CYPHER, ISOFORM B"/>
    <property type="match status" value="1"/>
</dbReference>
<dbReference type="InterPro" id="IPR001507">
    <property type="entry name" value="ZP_dom"/>
</dbReference>
<keyword evidence="2" id="KW-1133">Transmembrane helix</keyword>
<organism evidence="5 6">
    <name type="scientific">Halocaridina rubra</name>
    <name type="common">Hawaiian red shrimp</name>
    <dbReference type="NCBI Taxonomy" id="373956"/>
    <lineage>
        <taxon>Eukaryota</taxon>
        <taxon>Metazoa</taxon>
        <taxon>Ecdysozoa</taxon>
        <taxon>Arthropoda</taxon>
        <taxon>Crustacea</taxon>
        <taxon>Multicrustacea</taxon>
        <taxon>Malacostraca</taxon>
        <taxon>Eumalacostraca</taxon>
        <taxon>Eucarida</taxon>
        <taxon>Decapoda</taxon>
        <taxon>Pleocyemata</taxon>
        <taxon>Caridea</taxon>
        <taxon>Atyoidea</taxon>
        <taxon>Atyidae</taxon>
        <taxon>Halocaridina</taxon>
    </lineage>
</organism>
<feature type="compositionally biased region" description="Low complexity" evidence="1">
    <location>
        <begin position="56"/>
        <end position="87"/>
    </location>
</feature>
<comment type="caution">
    <text evidence="5">The sequence shown here is derived from an EMBL/GenBank/DDBJ whole genome shotgun (WGS) entry which is preliminary data.</text>
</comment>
<accession>A0AAN8XUD3</accession>
<feature type="signal peptide" evidence="3">
    <location>
        <begin position="1"/>
        <end position="18"/>
    </location>
</feature>
<name>A0AAN8XUD3_HALRR</name>
<evidence type="ECO:0000256" key="3">
    <source>
        <dbReference type="SAM" id="SignalP"/>
    </source>
</evidence>
<dbReference type="Proteomes" id="UP001381693">
    <property type="component" value="Unassembled WGS sequence"/>
</dbReference>
<keyword evidence="2" id="KW-0812">Transmembrane</keyword>
<evidence type="ECO:0000256" key="1">
    <source>
        <dbReference type="SAM" id="MobiDB-lite"/>
    </source>
</evidence>
<proteinExistence type="predicted"/>
<evidence type="ECO:0000259" key="4">
    <source>
        <dbReference type="PROSITE" id="PS51034"/>
    </source>
</evidence>
<keyword evidence="6" id="KW-1185">Reference proteome</keyword>
<dbReference type="SMART" id="SM00241">
    <property type="entry name" value="ZP"/>
    <property type="match status" value="1"/>
</dbReference>
<keyword evidence="3" id="KW-0732">Signal</keyword>
<feature type="region of interest" description="Disordered" evidence="1">
    <location>
        <begin position="50"/>
        <end position="160"/>
    </location>
</feature>
<evidence type="ECO:0000313" key="6">
    <source>
        <dbReference type="Proteomes" id="UP001381693"/>
    </source>
</evidence>